<keyword evidence="3" id="KW-1185">Reference proteome</keyword>
<dbReference type="Gene3D" id="1.10.3730.20">
    <property type="match status" value="1"/>
</dbReference>
<dbReference type="GeneID" id="25397763"/>
<dbReference type="KEGG" id="mfo:Metfor_0194"/>
<dbReference type="RefSeq" id="WP_015284240.1">
    <property type="nucleotide sequence ID" value="NC_019943.1"/>
</dbReference>
<proteinExistence type="predicted"/>
<dbReference type="HOGENOM" id="CLU_131462_7_0_2"/>
<dbReference type="EMBL" id="CP003167">
    <property type="protein sequence ID" value="AGB01276.1"/>
    <property type="molecule type" value="Genomic_DNA"/>
</dbReference>
<name>L0HBU6_METFS</name>
<reference evidence="2 3" key="2">
    <citation type="journal article" date="2014" name="Genome Announc.">
        <title>Complete Genome Sequence of Methanoregula formicica SMSPT, a Mesophilic Hydrogenotrophic Methanogen Isolated from a Methanogenic Upflow Anaerobic Sludge Blanket Reactor.</title>
        <authorList>
            <person name="Yamamoto K."/>
            <person name="Tamaki H."/>
            <person name="Cadillo-Quiroz H."/>
            <person name="Imachi H."/>
            <person name="Kyrpides N."/>
            <person name="Woyke T."/>
            <person name="Goodwin L."/>
            <person name="Zinder S.H."/>
            <person name="Kamagata Y."/>
            <person name="Liu W.T."/>
        </authorList>
    </citation>
    <scope>NUCLEOTIDE SEQUENCE [LARGE SCALE GENOMIC DNA]</scope>
    <source>
        <strain evidence="3">DSM 22288 / NBRC 105244 / SMSP</strain>
    </source>
</reference>
<evidence type="ECO:0000313" key="3">
    <source>
        <dbReference type="Proteomes" id="UP000010824"/>
    </source>
</evidence>
<dbReference type="InParanoid" id="L0HBU6"/>
<evidence type="ECO:0000313" key="2">
    <source>
        <dbReference type="EMBL" id="AGB01276.1"/>
    </source>
</evidence>
<dbReference type="SUPFAM" id="SSF103481">
    <property type="entry name" value="Multidrug resistance efflux transporter EmrE"/>
    <property type="match status" value="1"/>
</dbReference>
<accession>L0HBU6</accession>
<reference evidence="3" key="1">
    <citation type="submission" date="2011-12" db="EMBL/GenBank/DDBJ databases">
        <title>Complete sequence of Methanoregula formicicum SMSP.</title>
        <authorList>
            <person name="Lucas S."/>
            <person name="Han J."/>
            <person name="Lapidus A."/>
            <person name="Cheng J.-F."/>
            <person name="Goodwin L."/>
            <person name="Pitluck S."/>
            <person name="Peters L."/>
            <person name="Ovchinnikova G."/>
            <person name="Teshima H."/>
            <person name="Detter J.C."/>
            <person name="Han C."/>
            <person name="Tapia R."/>
            <person name="Land M."/>
            <person name="Hauser L."/>
            <person name="Kyrpides N."/>
            <person name="Ivanova N."/>
            <person name="Pagani I."/>
            <person name="Imachi H."/>
            <person name="Tamaki H."/>
            <person name="Sekiguchi Y."/>
            <person name="Kamagata Y."/>
            <person name="Cadillo-Quiroz H."/>
            <person name="Zinder S."/>
            <person name="Liu W.-T."/>
            <person name="Woyke T."/>
        </authorList>
    </citation>
    <scope>NUCLEOTIDE SEQUENCE [LARGE SCALE GENOMIC DNA]</scope>
    <source>
        <strain evidence="3">DSM 22288 / NBRC 105244 / SMSP</strain>
    </source>
</reference>
<keyword evidence="1" id="KW-0472">Membrane</keyword>
<dbReference type="AlphaFoldDB" id="L0HBU6"/>
<sequence length="110" mass="12266" precursor="true">MFYFALTLVVIILTSIAHLLLKKGSVDAAAARKKMYLHPLSITAYLLFAVAALLSIFAMKGLDLKVFFALTSLTYICIPLLSFVFLKEPTTRNKLLGIIIISFGVIIFYF</sequence>
<organism evidence="2 3">
    <name type="scientific">Methanoregula formicica (strain DSM 22288 / NBRC 105244 / SMSP)</name>
    <dbReference type="NCBI Taxonomy" id="593750"/>
    <lineage>
        <taxon>Archaea</taxon>
        <taxon>Methanobacteriati</taxon>
        <taxon>Methanobacteriota</taxon>
        <taxon>Stenosarchaea group</taxon>
        <taxon>Methanomicrobia</taxon>
        <taxon>Methanomicrobiales</taxon>
        <taxon>Methanoregulaceae</taxon>
        <taxon>Methanoregula</taxon>
    </lineage>
</organism>
<dbReference type="InterPro" id="IPR037185">
    <property type="entry name" value="EmrE-like"/>
</dbReference>
<feature type="transmembrane region" description="Helical" evidence="1">
    <location>
        <begin position="35"/>
        <end position="59"/>
    </location>
</feature>
<feature type="transmembrane region" description="Helical" evidence="1">
    <location>
        <begin position="66"/>
        <end position="86"/>
    </location>
</feature>
<keyword evidence="1" id="KW-0812">Transmembrane</keyword>
<dbReference type="STRING" id="593750.Metfor_0194"/>
<evidence type="ECO:0000256" key="1">
    <source>
        <dbReference type="SAM" id="Phobius"/>
    </source>
</evidence>
<keyword evidence="1" id="KW-1133">Transmembrane helix</keyword>
<dbReference type="Proteomes" id="UP000010824">
    <property type="component" value="Chromosome"/>
</dbReference>
<gene>
    <name evidence="2" type="ordered locus">Metfor_0194</name>
</gene>
<feature type="transmembrane region" description="Helical" evidence="1">
    <location>
        <begin position="92"/>
        <end position="109"/>
    </location>
</feature>
<protein>
    <submittedName>
        <fullName evidence="2">EamA-like transporter family</fullName>
    </submittedName>
</protein>